<feature type="transmembrane region" description="Helical" evidence="9">
    <location>
        <begin position="59"/>
        <end position="83"/>
    </location>
</feature>
<keyword evidence="12" id="KW-1185">Reference proteome</keyword>
<keyword evidence="5" id="KW-0997">Cell inner membrane</keyword>
<proteinExistence type="inferred from homology"/>
<evidence type="ECO:0000313" key="12">
    <source>
        <dbReference type="Proteomes" id="UP000185678"/>
    </source>
</evidence>
<dbReference type="EMBL" id="FTOA01000002">
    <property type="protein sequence ID" value="SIS48876.1"/>
    <property type="molecule type" value="Genomic_DNA"/>
</dbReference>
<dbReference type="PANTHER" id="PTHR30133:SF2">
    <property type="entry name" value="ARGININE ABC TRANSPORTER PERMEASE PROTEIN ARTQ"/>
    <property type="match status" value="1"/>
</dbReference>
<dbReference type="InterPro" id="IPR035906">
    <property type="entry name" value="MetI-like_sf"/>
</dbReference>
<keyword evidence="8 9" id="KW-0472">Membrane</keyword>
<feature type="transmembrane region" description="Helical" evidence="9">
    <location>
        <begin position="190"/>
        <end position="214"/>
    </location>
</feature>
<dbReference type="STRING" id="80876.SAMN05421779_102286"/>
<evidence type="ECO:0000256" key="2">
    <source>
        <dbReference type="ARBA" id="ARBA00010072"/>
    </source>
</evidence>
<comment type="subcellular location">
    <subcellularLocation>
        <location evidence="1">Cell inner membrane</location>
        <topology evidence="1">Multi-pass membrane protein</topology>
    </subcellularLocation>
    <subcellularLocation>
        <location evidence="9">Cell membrane</location>
        <topology evidence="9">Multi-pass membrane protein</topology>
    </subcellularLocation>
</comment>
<feature type="transmembrane region" description="Helical" evidence="9">
    <location>
        <begin position="148"/>
        <end position="170"/>
    </location>
</feature>
<evidence type="ECO:0000259" key="10">
    <source>
        <dbReference type="PROSITE" id="PS50928"/>
    </source>
</evidence>
<reference evidence="11 12" key="1">
    <citation type="submission" date="2017-01" db="EMBL/GenBank/DDBJ databases">
        <authorList>
            <person name="Mah S.A."/>
            <person name="Swanson W.J."/>
            <person name="Moy G.W."/>
            <person name="Vacquier V.D."/>
        </authorList>
    </citation>
    <scope>NUCLEOTIDE SEQUENCE [LARGE SCALE GENOMIC DNA]</scope>
    <source>
        <strain evidence="11 12">DSM 11589</strain>
    </source>
</reference>
<keyword evidence="6 9" id="KW-0812">Transmembrane</keyword>
<evidence type="ECO:0000313" key="11">
    <source>
        <dbReference type="EMBL" id="SIS48876.1"/>
    </source>
</evidence>
<evidence type="ECO:0000256" key="7">
    <source>
        <dbReference type="ARBA" id="ARBA00022989"/>
    </source>
</evidence>
<keyword evidence="4" id="KW-1003">Cell membrane</keyword>
<keyword evidence="3 9" id="KW-0813">Transport</keyword>
<evidence type="ECO:0000256" key="5">
    <source>
        <dbReference type="ARBA" id="ARBA00022519"/>
    </source>
</evidence>
<evidence type="ECO:0000256" key="3">
    <source>
        <dbReference type="ARBA" id="ARBA00022448"/>
    </source>
</evidence>
<dbReference type="GO" id="GO:0043190">
    <property type="term" value="C:ATP-binding cassette (ABC) transporter complex"/>
    <property type="evidence" value="ECO:0007669"/>
    <property type="project" value="InterPro"/>
</dbReference>
<gene>
    <name evidence="11" type="ORF">SAMN05421779_102286</name>
</gene>
<accession>A0A1N7JHY6</accession>
<dbReference type="GO" id="GO:0022857">
    <property type="term" value="F:transmembrane transporter activity"/>
    <property type="evidence" value="ECO:0007669"/>
    <property type="project" value="InterPro"/>
</dbReference>
<sequence length="225" mass="23902">MDLHGFGPLLLEGVLVTVEVAVTACAVGLMLGLAGAVAKLSEVAALRWLAEVYTTLFRGLPEFLVVLIVYFAGAAVLTATIGGGTYVDVPPFIAGSLALATTFGAYATEVFRGAIQAIPQGHVEAGLALGLSRRKIFWRLVMPQVMRYALPGLGNLFLVLLKDTALVSMIGVSDLMRQADIARGATRDTFTFYAIAAVMYLTLTAITTAVLARLEQRANRGVRRA</sequence>
<evidence type="ECO:0000256" key="9">
    <source>
        <dbReference type="RuleBase" id="RU363032"/>
    </source>
</evidence>
<dbReference type="CDD" id="cd06261">
    <property type="entry name" value="TM_PBP2"/>
    <property type="match status" value="1"/>
</dbReference>
<dbReference type="InterPro" id="IPR051613">
    <property type="entry name" value="ABC_transp_permease_HisMQ"/>
</dbReference>
<feature type="transmembrane region" description="Helical" evidence="9">
    <location>
        <begin position="89"/>
        <end position="107"/>
    </location>
</feature>
<evidence type="ECO:0000256" key="4">
    <source>
        <dbReference type="ARBA" id="ARBA00022475"/>
    </source>
</evidence>
<dbReference type="SUPFAM" id="SSF161098">
    <property type="entry name" value="MetI-like"/>
    <property type="match status" value="1"/>
</dbReference>
<dbReference type="PANTHER" id="PTHR30133">
    <property type="entry name" value="CATIONIC AMINO ACID TRANSPORTER, MEMBRANE COMPONENT"/>
    <property type="match status" value="1"/>
</dbReference>
<dbReference type="Proteomes" id="UP000185678">
    <property type="component" value="Unassembled WGS sequence"/>
</dbReference>
<dbReference type="Gene3D" id="1.10.3720.10">
    <property type="entry name" value="MetI-like"/>
    <property type="match status" value="1"/>
</dbReference>
<dbReference type="OrthoDB" id="9815029at2"/>
<dbReference type="PROSITE" id="PS50928">
    <property type="entry name" value="ABC_TM1"/>
    <property type="match status" value="1"/>
</dbReference>
<dbReference type="NCBIfam" id="TIGR01726">
    <property type="entry name" value="HEQRo_perm_3TM"/>
    <property type="match status" value="1"/>
</dbReference>
<dbReference type="InterPro" id="IPR000515">
    <property type="entry name" value="MetI-like"/>
</dbReference>
<dbReference type="AlphaFoldDB" id="A0A1N7JHY6"/>
<dbReference type="RefSeq" id="WP_076399172.1">
    <property type="nucleotide sequence ID" value="NZ_FTOA01000002.1"/>
</dbReference>
<protein>
    <submittedName>
        <fullName evidence="11">Amino acid ABC transporter membrane protein 1, PAAT family</fullName>
    </submittedName>
</protein>
<dbReference type="InterPro" id="IPR010065">
    <property type="entry name" value="AA_ABC_transptr_permease_3TM"/>
</dbReference>
<name>A0A1N7JHY6_9PROT</name>
<keyword evidence="7 9" id="KW-1133">Transmembrane helix</keyword>
<comment type="similarity">
    <text evidence="2">Belongs to the binding-protein-dependent transport system permease family. HisMQ subfamily.</text>
</comment>
<feature type="domain" description="ABC transmembrane type-1" evidence="10">
    <location>
        <begin position="14"/>
        <end position="211"/>
    </location>
</feature>
<dbReference type="Pfam" id="PF00528">
    <property type="entry name" value="BPD_transp_1"/>
    <property type="match status" value="1"/>
</dbReference>
<evidence type="ECO:0000256" key="8">
    <source>
        <dbReference type="ARBA" id="ARBA00023136"/>
    </source>
</evidence>
<organism evidence="11 12">
    <name type="scientific">Insolitispirillum peregrinum</name>
    <dbReference type="NCBI Taxonomy" id="80876"/>
    <lineage>
        <taxon>Bacteria</taxon>
        <taxon>Pseudomonadati</taxon>
        <taxon>Pseudomonadota</taxon>
        <taxon>Alphaproteobacteria</taxon>
        <taxon>Rhodospirillales</taxon>
        <taxon>Novispirillaceae</taxon>
        <taxon>Insolitispirillum</taxon>
    </lineage>
</organism>
<feature type="transmembrane region" description="Helical" evidence="9">
    <location>
        <begin position="20"/>
        <end position="38"/>
    </location>
</feature>
<evidence type="ECO:0000256" key="6">
    <source>
        <dbReference type="ARBA" id="ARBA00022692"/>
    </source>
</evidence>
<evidence type="ECO:0000256" key="1">
    <source>
        <dbReference type="ARBA" id="ARBA00004429"/>
    </source>
</evidence>